<evidence type="ECO:0000313" key="3">
    <source>
        <dbReference type="Proteomes" id="UP000053424"/>
    </source>
</evidence>
<reference evidence="3" key="2">
    <citation type="submission" date="2015-01" db="EMBL/GenBank/DDBJ databases">
        <title>Evolutionary Origins and Diversification of the Mycorrhizal Mutualists.</title>
        <authorList>
            <consortium name="DOE Joint Genome Institute"/>
            <consortium name="Mycorrhizal Genomics Consortium"/>
            <person name="Kohler A."/>
            <person name="Kuo A."/>
            <person name="Nagy L.G."/>
            <person name="Floudas D."/>
            <person name="Copeland A."/>
            <person name="Barry K.W."/>
            <person name="Cichocki N."/>
            <person name="Veneault-Fourrey C."/>
            <person name="LaButti K."/>
            <person name="Lindquist E.A."/>
            <person name="Lipzen A."/>
            <person name="Lundell T."/>
            <person name="Morin E."/>
            <person name="Murat C."/>
            <person name="Riley R."/>
            <person name="Ohm R."/>
            <person name="Sun H."/>
            <person name="Tunlid A."/>
            <person name="Henrissat B."/>
            <person name="Grigoriev I.V."/>
            <person name="Hibbett D.S."/>
            <person name="Martin F."/>
        </authorList>
    </citation>
    <scope>NUCLEOTIDE SEQUENCE [LARGE SCALE GENOMIC DNA]</scope>
    <source>
        <strain evidence="3">h7</strain>
    </source>
</reference>
<dbReference type="EMBL" id="KN831777">
    <property type="protein sequence ID" value="KIM42618.1"/>
    <property type="molecule type" value="Genomic_DNA"/>
</dbReference>
<dbReference type="OrthoDB" id="3243439at2759"/>
<organism evidence="2 3">
    <name type="scientific">Hebeloma cylindrosporum</name>
    <dbReference type="NCBI Taxonomy" id="76867"/>
    <lineage>
        <taxon>Eukaryota</taxon>
        <taxon>Fungi</taxon>
        <taxon>Dikarya</taxon>
        <taxon>Basidiomycota</taxon>
        <taxon>Agaricomycotina</taxon>
        <taxon>Agaricomycetes</taxon>
        <taxon>Agaricomycetidae</taxon>
        <taxon>Agaricales</taxon>
        <taxon>Agaricineae</taxon>
        <taxon>Hymenogastraceae</taxon>
        <taxon>Hebeloma</taxon>
    </lineage>
</organism>
<dbReference type="AlphaFoldDB" id="A0A0C2XYD3"/>
<evidence type="ECO:0000256" key="1">
    <source>
        <dbReference type="SAM" id="MobiDB-lite"/>
    </source>
</evidence>
<keyword evidence="3" id="KW-1185">Reference proteome</keyword>
<proteinExistence type="predicted"/>
<dbReference type="Proteomes" id="UP000053424">
    <property type="component" value="Unassembled WGS sequence"/>
</dbReference>
<sequence>MPTSFIVLIMGGVLLLFTYKEAAWIRRLTPQGHYHLQPPPPASVMFLPSIHHHRTRVSLGDILKVSCLVIHSRSKQNSIKILPLKSTSQICSPMASFHSTFHPTSLLPSSPITLSYYLTSIKITFWNRWTITLPRTSWQSLVRIAFRSTWFSLLHLLRIRRLDATYSNQLHEDRYWKEAAGGQRDLQRSDARFVGEGVRNPKNPAPYVPPLVMYYTPALLPEYRDSQTRKETGKGRRSKSYRGKDVKQVKKPECRRKLKETSNNNTQEHSGDETKGLRYFHVTPRAYRKWHYMVFPGSEHPTISEAARLRKLHCPSELRMIHQISQSLTDREVFDHPEHKPLPKASEYQKRWNDWRASEECIAACIEYNSS</sequence>
<dbReference type="HOGENOM" id="CLU_746088_0_0_1"/>
<feature type="compositionally biased region" description="Basic and acidic residues" evidence="1">
    <location>
        <begin position="242"/>
        <end position="252"/>
    </location>
</feature>
<gene>
    <name evidence="2" type="ORF">M413DRAFT_408512</name>
</gene>
<name>A0A0C2XYD3_HEBCY</name>
<feature type="region of interest" description="Disordered" evidence="1">
    <location>
        <begin position="225"/>
        <end position="273"/>
    </location>
</feature>
<protein>
    <submittedName>
        <fullName evidence="2">Uncharacterized protein</fullName>
    </submittedName>
</protein>
<feature type="compositionally biased region" description="Basic and acidic residues" evidence="1">
    <location>
        <begin position="225"/>
        <end position="234"/>
    </location>
</feature>
<evidence type="ECO:0000313" key="2">
    <source>
        <dbReference type="EMBL" id="KIM42618.1"/>
    </source>
</evidence>
<accession>A0A0C2XYD3</accession>
<reference evidence="2 3" key="1">
    <citation type="submission" date="2014-04" db="EMBL/GenBank/DDBJ databases">
        <authorList>
            <consortium name="DOE Joint Genome Institute"/>
            <person name="Kuo A."/>
            <person name="Gay G."/>
            <person name="Dore J."/>
            <person name="Kohler A."/>
            <person name="Nagy L.G."/>
            <person name="Floudas D."/>
            <person name="Copeland A."/>
            <person name="Barry K.W."/>
            <person name="Cichocki N."/>
            <person name="Veneault-Fourrey C."/>
            <person name="LaButti K."/>
            <person name="Lindquist E.A."/>
            <person name="Lipzen A."/>
            <person name="Lundell T."/>
            <person name="Morin E."/>
            <person name="Murat C."/>
            <person name="Sun H."/>
            <person name="Tunlid A."/>
            <person name="Henrissat B."/>
            <person name="Grigoriev I.V."/>
            <person name="Hibbett D.S."/>
            <person name="Martin F."/>
            <person name="Nordberg H.P."/>
            <person name="Cantor M.N."/>
            <person name="Hua S.X."/>
        </authorList>
    </citation>
    <scope>NUCLEOTIDE SEQUENCE [LARGE SCALE GENOMIC DNA]</scope>
    <source>
        <strain evidence="3">h7</strain>
    </source>
</reference>